<dbReference type="OrthoDB" id="4925544at2759"/>
<feature type="compositionally biased region" description="Low complexity" evidence="1">
    <location>
        <begin position="1"/>
        <end position="13"/>
    </location>
</feature>
<dbReference type="EnsemblFungi" id="EJT81026">
    <property type="protein sequence ID" value="EJT81026"/>
    <property type="gene ID" value="GGTG_01015"/>
</dbReference>
<protein>
    <submittedName>
        <fullName evidence="2 3">Uncharacterized protein</fullName>
    </submittedName>
</protein>
<dbReference type="RefSeq" id="XP_009217035.1">
    <property type="nucleotide sequence ID" value="XM_009218771.1"/>
</dbReference>
<feature type="region of interest" description="Disordered" evidence="1">
    <location>
        <begin position="1"/>
        <end position="23"/>
    </location>
</feature>
<evidence type="ECO:0000313" key="3">
    <source>
        <dbReference type="EnsemblFungi" id="EJT81026"/>
    </source>
</evidence>
<dbReference type="GeneID" id="20341473"/>
<dbReference type="HOGENOM" id="CLU_631731_0_0_1"/>
<dbReference type="EMBL" id="GL385395">
    <property type="protein sequence ID" value="EJT81026.1"/>
    <property type="molecule type" value="Genomic_DNA"/>
</dbReference>
<reference evidence="4" key="1">
    <citation type="submission" date="2010-07" db="EMBL/GenBank/DDBJ databases">
        <title>The genome sequence of Gaeumannomyces graminis var. tritici strain R3-111a-1.</title>
        <authorList>
            <consortium name="The Broad Institute Genome Sequencing Platform"/>
            <person name="Ma L.-J."/>
            <person name="Dead R."/>
            <person name="Young S."/>
            <person name="Zeng Q."/>
            <person name="Koehrsen M."/>
            <person name="Alvarado L."/>
            <person name="Berlin A."/>
            <person name="Chapman S.B."/>
            <person name="Chen Z."/>
            <person name="Freedman E."/>
            <person name="Gellesch M."/>
            <person name="Goldberg J."/>
            <person name="Griggs A."/>
            <person name="Gujja S."/>
            <person name="Heilman E.R."/>
            <person name="Heiman D."/>
            <person name="Hepburn T."/>
            <person name="Howarth C."/>
            <person name="Jen D."/>
            <person name="Larson L."/>
            <person name="Mehta T."/>
            <person name="Neiman D."/>
            <person name="Pearson M."/>
            <person name="Roberts A."/>
            <person name="Saif S."/>
            <person name="Shea T."/>
            <person name="Shenoy N."/>
            <person name="Sisk P."/>
            <person name="Stolte C."/>
            <person name="Sykes S."/>
            <person name="Walk T."/>
            <person name="White J."/>
            <person name="Yandava C."/>
            <person name="Haas B."/>
            <person name="Nusbaum C."/>
            <person name="Birren B."/>
        </authorList>
    </citation>
    <scope>NUCLEOTIDE SEQUENCE [LARGE SCALE GENOMIC DNA]</scope>
    <source>
        <strain evidence="4">R3-111a-1</strain>
    </source>
</reference>
<reference evidence="3" key="4">
    <citation type="journal article" date="2015" name="G3 (Bethesda)">
        <title>Genome sequences of three phytopathogenic species of the Magnaporthaceae family of fungi.</title>
        <authorList>
            <person name="Okagaki L.H."/>
            <person name="Nunes C.C."/>
            <person name="Sailsbery J."/>
            <person name="Clay B."/>
            <person name="Brown D."/>
            <person name="John T."/>
            <person name="Oh Y."/>
            <person name="Young N."/>
            <person name="Fitzgerald M."/>
            <person name="Haas B.J."/>
            <person name="Zeng Q."/>
            <person name="Young S."/>
            <person name="Adiconis X."/>
            <person name="Fan L."/>
            <person name="Levin J.Z."/>
            <person name="Mitchell T.K."/>
            <person name="Okubara P.A."/>
            <person name="Farman M.L."/>
            <person name="Kohn L.M."/>
            <person name="Birren B."/>
            <person name="Ma L.-J."/>
            <person name="Dean R.A."/>
        </authorList>
    </citation>
    <scope>NUCLEOTIDE SEQUENCE</scope>
    <source>
        <strain evidence="3">R3-111a-1</strain>
    </source>
</reference>
<dbReference type="STRING" id="644352.J3NID3"/>
<dbReference type="eggNOG" id="ENOG502T4HG">
    <property type="taxonomic scope" value="Eukaryota"/>
</dbReference>
<keyword evidence="4" id="KW-1185">Reference proteome</keyword>
<feature type="region of interest" description="Disordered" evidence="1">
    <location>
        <begin position="84"/>
        <end position="106"/>
    </location>
</feature>
<accession>J3NID3</accession>
<feature type="compositionally biased region" description="Basic and acidic residues" evidence="1">
    <location>
        <begin position="92"/>
        <end position="102"/>
    </location>
</feature>
<proteinExistence type="predicted"/>
<gene>
    <name evidence="3" type="primary">20341473</name>
    <name evidence="2" type="ORF">GGTG_01015</name>
</gene>
<evidence type="ECO:0000313" key="2">
    <source>
        <dbReference type="EMBL" id="EJT81026.1"/>
    </source>
</evidence>
<organism evidence="2">
    <name type="scientific">Gaeumannomyces tritici (strain R3-111a-1)</name>
    <name type="common">Wheat and barley take-all root rot fungus</name>
    <name type="synonym">Gaeumannomyces graminis var. tritici</name>
    <dbReference type="NCBI Taxonomy" id="644352"/>
    <lineage>
        <taxon>Eukaryota</taxon>
        <taxon>Fungi</taxon>
        <taxon>Dikarya</taxon>
        <taxon>Ascomycota</taxon>
        <taxon>Pezizomycotina</taxon>
        <taxon>Sordariomycetes</taxon>
        <taxon>Sordariomycetidae</taxon>
        <taxon>Magnaporthales</taxon>
        <taxon>Magnaporthaceae</taxon>
        <taxon>Gaeumannomyces</taxon>
    </lineage>
</organism>
<evidence type="ECO:0000313" key="4">
    <source>
        <dbReference type="Proteomes" id="UP000006039"/>
    </source>
</evidence>
<sequence>MPMPSSASASVPSLRFPKPQGSQRLANWISSSSPDIMSQPVSGPAMDDDVMAEFEMINTDGETESLGSSVDLVAERLARPDDMVSLASTDNTTDKEEYHQDDDYLGGNDDVDYHRPWLASIDNVVEVPSPSHSPSGYADMRSPGYIWASHTTEKPFKREAPPLNVGSLQVTEAAASCALKQQTSTGEPQVTKRGPAQLAKALVDGPGVEPWLRVVRAVMAAFLVGAFVHAVLPFPQDAKEARHPSRAAQHHPTPITIIATPATVTVTVTSTSTVRLNNIQDLVRKITDTAGGAVTTVRTADGTYMPALVSMASRIWNETARSVKFAGEVASYRLPEDAIGHLGRSIGASAMRVRADTEQRVAHHLKTAEALKDDLNFNVLRAQIQSWLICLRFRGDMAEYKRYEARAIEHLRIKHHEILARRAPVDQVQSPTLPWGIKLPWNAAI</sequence>
<evidence type="ECO:0000256" key="1">
    <source>
        <dbReference type="SAM" id="MobiDB-lite"/>
    </source>
</evidence>
<dbReference type="VEuPathDB" id="FungiDB:GGTG_01015"/>
<name>J3NID3_GAET3</name>
<reference evidence="2" key="2">
    <citation type="submission" date="2010-07" db="EMBL/GenBank/DDBJ databases">
        <authorList>
            <consortium name="The Broad Institute Genome Sequencing Platform"/>
            <consortium name="Broad Institute Genome Sequencing Center for Infectious Disease"/>
            <person name="Ma L.-J."/>
            <person name="Dead R."/>
            <person name="Young S."/>
            <person name="Zeng Q."/>
            <person name="Koehrsen M."/>
            <person name="Alvarado L."/>
            <person name="Berlin A."/>
            <person name="Chapman S.B."/>
            <person name="Chen Z."/>
            <person name="Freedman E."/>
            <person name="Gellesch M."/>
            <person name="Goldberg J."/>
            <person name="Griggs A."/>
            <person name="Gujja S."/>
            <person name="Heilman E.R."/>
            <person name="Heiman D."/>
            <person name="Hepburn T."/>
            <person name="Howarth C."/>
            <person name="Jen D."/>
            <person name="Larson L."/>
            <person name="Mehta T."/>
            <person name="Neiman D."/>
            <person name="Pearson M."/>
            <person name="Roberts A."/>
            <person name="Saif S."/>
            <person name="Shea T."/>
            <person name="Shenoy N."/>
            <person name="Sisk P."/>
            <person name="Stolte C."/>
            <person name="Sykes S."/>
            <person name="Walk T."/>
            <person name="White J."/>
            <person name="Yandava C."/>
            <person name="Haas B."/>
            <person name="Nusbaum C."/>
            <person name="Birren B."/>
        </authorList>
    </citation>
    <scope>NUCLEOTIDE SEQUENCE</scope>
    <source>
        <strain evidence="2">R3-111a-1</strain>
    </source>
</reference>
<dbReference type="Proteomes" id="UP000006039">
    <property type="component" value="Unassembled WGS sequence"/>
</dbReference>
<dbReference type="AlphaFoldDB" id="J3NID3"/>
<reference evidence="2" key="3">
    <citation type="submission" date="2010-09" db="EMBL/GenBank/DDBJ databases">
        <title>Annotation of Gaeumannomyces graminis var. tritici R3-111a-1.</title>
        <authorList>
            <consortium name="The Broad Institute Genome Sequencing Platform"/>
            <person name="Ma L.-J."/>
            <person name="Dead R."/>
            <person name="Young S.K."/>
            <person name="Zeng Q."/>
            <person name="Gargeya S."/>
            <person name="Fitzgerald M."/>
            <person name="Haas B."/>
            <person name="Abouelleil A."/>
            <person name="Alvarado L."/>
            <person name="Arachchi H.M."/>
            <person name="Berlin A."/>
            <person name="Brown A."/>
            <person name="Chapman S.B."/>
            <person name="Chen Z."/>
            <person name="Dunbar C."/>
            <person name="Freedman E."/>
            <person name="Gearin G."/>
            <person name="Gellesch M."/>
            <person name="Goldberg J."/>
            <person name="Griggs A."/>
            <person name="Gujja S."/>
            <person name="Heiman D."/>
            <person name="Howarth C."/>
            <person name="Larson L."/>
            <person name="Lui A."/>
            <person name="MacDonald P.J.P."/>
            <person name="Mehta T."/>
            <person name="Montmayeur A."/>
            <person name="Murphy C."/>
            <person name="Neiman D."/>
            <person name="Pearson M."/>
            <person name="Priest M."/>
            <person name="Roberts A."/>
            <person name="Saif S."/>
            <person name="Shea T."/>
            <person name="Shenoy N."/>
            <person name="Sisk P."/>
            <person name="Stolte C."/>
            <person name="Sykes S."/>
            <person name="Yandava C."/>
            <person name="Wortman J."/>
            <person name="Nusbaum C."/>
            <person name="Birren B."/>
        </authorList>
    </citation>
    <scope>NUCLEOTIDE SEQUENCE</scope>
    <source>
        <strain evidence="2">R3-111a-1</strain>
    </source>
</reference>
<reference evidence="3" key="5">
    <citation type="submission" date="2018-04" db="UniProtKB">
        <authorList>
            <consortium name="EnsemblFungi"/>
        </authorList>
    </citation>
    <scope>IDENTIFICATION</scope>
    <source>
        <strain evidence="3">R3-111a-1</strain>
    </source>
</reference>